<organism evidence="1">
    <name type="scientific">marine sediment metagenome</name>
    <dbReference type="NCBI Taxonomy" id="412755"/>
    <lineage>
        <taxon>unclassified sequences</taxon>
        <taxon>metagenomes</taxon>
        <taxon>ecological metagenomes</taxon>
    </lineage>
</organism>
<sequence>MKSSEAPACTCGSKKAGLIWIAKEKRYQCGTCIQKVYAALGNMPKGMDDLLKIVDRTTTGNLAHNKAVLSGAIGHLKCYLESAHGLTKKEKPTSTPAKWDNTCKTCGACDGRCGITIDGECLNCKDTRKQGRFVLHSNLDRTPKEMEMTGKILR</sequence>
<dbReference type="AlphaFoldDB" id="A0A0F8XY02"/>
<protein>
    <submittedName>
        <fullName evidence="1">Uncharacterized protein</fullName>
    </submittedName>
</protein>
<gene>
    <name evidence="1" type="ORF">LCGC14_3161140</name>
</gene>
<reference evidence="1" key="1">
    <citation type="journal article" date="2015" name="Nature">
        <title>Complex archaea that bridge the gap between prokaryotes and eukaryotes.</title>
        <authorList>
            <person name="Spang A."/>
            <person name="Saw J.H."/>
            <person name="Jorgensen S.L."/>
            <person name="Zaremba-Niedzwiedzka K."/>
            <person name="Martijn J."/>
            <person name="Lind A.E."/>
            <person name="van Eijk R."/>
            <person name="Schleper C."/>
            <person name="Guy L."/>
            <person name="Ettema T.J."/>
        </authorList>
    </citation>
    <scope>NUCLEOTIDE SEQUENCE</scope>
</reference>
<name>A0A0F8XY02_9ZZZZ</name>
<accession>A0A0F8XY02</accession>
<evidence type="ECO:0000313" key="1">
    <source>
        <dbReference type="EMBL" id="KKK46849.1"/>
    </source>
</evidence>
<proteinExistence type="predicted"/>
<dbReference type="EMBL" id="LAZR01069874">
    <property type="protein sequence ID" value="KKK46849.1"/>
    <property type="molecule type" value="Genomic_DNA"/>
</dbReference>
<comment type="caution">
    <text evidence="1">The sequence shown here is derived from an EMBL/GenBank/DDBJ whole genome shotgun (WGS) entry which is preliminary data.</text>
</comment>